<evidence type="ECO:0000313" key="3">
    <source>
        <dbReference type="Proteomes" id="UP000291084"/>
    </source>
</evidence>
<feature type="compositionally biased region" description="Gly residues" evidence="1">
    <location>
        <begin position="80"/>
        <end position="101"/>
    </location>
</feature>
<dbReference type="Proteomes" id="UP000291084">
    <property type="component" value="Chromosome 1"/>
</dbReference>
<feature type="compositionally biased region" description="Gly residues" evidence="1">
    <location>
        <begin position="109"/>
        <end position="142"/>
    </location>
</feature>
<accession>A0A0S3R4F5</accession>
<dbReference type="AlphaFoldDB" id="A0A0S3R4F5"/>
<protein>
    <submittedName>
        <fullName evidence="2">Uncharacterized protein</fullName>
    </submittedName>
</protein>
<dbReference type="OrthoDB" id="1436949at2759"/>
<reference evidence="2 3" key="1">
    <citation type="journal article" date="2015" name="Sci. Rep.">
        <title>The power of single molecule real-time sequencing technology in the de novo assembly of a eukaryotic genome.</title>
        <authorList>
            <person name="Sakai H."/>
            <person name="Naito K."/>
            <person name="Ogiso-Tanaka E."/>
            <person name="Takahashi Y."/>
            <person name="Iseki K."/>
            <person name="Muto C."/>
            <person name="Satou K."/>
            <person name="Teruya K."/>
            <person name="Shiroma A."/>
            <person name="Shimoji M."/>
            <person name="Hirano T."/>
            <person name="Itoh T."/>
            <person name="Kaga A."/>
            <person name="Tomooka N."/>
        </authorList>
    </citation>
    <scope>NUCLEOTIDE SEQUENCE [LARGE SCALE GENOMIC DNA]</scope>
    <source>
        <strain evidence="3">cv. Shumari</strain>
    </source>
</reference>
<gene>
    <name evidence="2" type="primary">Vigan.01G327500</name>
    <name evidence="2" type="ORF">VIGAN_01327500</name>
</gene>
<name>A0A0S3R4F5_PHAAN</name>
<dbReference type="EMBL" id="AP015034">
    <property type="protein sequence ID" value="BAT75418.1"/>
    <property type="molecule type" value="Genomic_DNA"/>
</dbReference>
<sequence length="142" mass="13220">MLMWENQNMGVVRSVFGVFLVTAVILGPCLGNVKNDFHELKGDKGMVNSTAEVSRALVGDVGVSGTNSSEVLLGEMKFSGGNGGKGGGSGGGGGNGGGGGGHKGRKGKGGGSGGGGGGGGGSGSGGGRGGGGGGNGQGHEWG</sequence>
<evidence type="ECO:0000256" key="1">
    <source>
        <dbReference type="SAM" id="MobiDB-lite"/>
    </source>
</evidence>
<feature type="non-terminal residue" evidence="2">
    <location>
        <position position="142"/>
    </location>
</feature>
<feature type="region of interest" description="Disordered" evidence="1">
    <location>
        <begin position="74"/>
        <end position="142"/>
    </location>
</feature>
<keyword evidence="3" id="KW-1185">Reference proteome</keyword>
<organism evidence="2 3">
    <name type="scientific">Vigna angularis var. angularis</name>
    <dbReference type="NCBI Taxonomy" id="157739"/>
    <lineage>
        <taxon>Eukaryota</taxon>
        <taxon>Viridiplantae</taxon>
        <taxon>Streptophyta</taxon>
        <taxon>Embryophyta</taxon>
        <taxon>Tracheophyta</taxon>
        <taxon>Spermatophyta</taxon>
        <taxon>Magnoliopsida</taxon>
        <taxon>eudicotyledons</taxon>
        <taxon>Gunneridae</taxon>
        <taxon>Pentapetalae</taxon>
        <taxon>rosids</taxon>
        <taxon>fabids</taxon>
        <taxon>Fabales</taxon>
        <taxon>Fabaceae</taxon>
        <taxon>Papilionoideae</taxon>
        <taxon>50 kb inversion clade</taxon>
        <taxon>NPAAA clade</taxon>
        <taxon>indigoferoid/millettioid clade</taxon>
        <taxon>Phaseoleae</taxon>
        <taxon>Vigna</taxon>
    </lineage>
</organism>
<evidence type="ECO:0000313" key="2">
    <source>
        <dbReference type="EMBL" id="BAT75418.1"/>
    </source>
</evidence>
<proteinExistence type="predicted"/>